<keyword evidence="2" id="KW-1185">Reference proteome</keyword>
<dbReference type="Proteomes" id="UP000823674">
    <property type="component" value="Chromosome A08"/>
</dbReference>
<evidence type="ECO:0000313" key="2">
    <source>
        <dbReference type="Proteomes" id="UP000823674"/>
    </source>
</evidence>
<proteinExistence type="predicted"/>
<reference evidence="1 2" key="1">
    <citation type="submission" date="2021-03" db="EMBL/GenBank/DDBJ databases">
        <authorList>
            <person name="King G.J."/>
            <person name="Bancroft I."/>
            <person name="Baten A."/>
            <person name="Bloomfield J."/>
            <person name="Borpatragohain P."/>
            <person name="He Z."/>
            <person name="Irish N."/>
            <person name="Irwin J."/>
            <person name="Liu K."/>
            <person name="Mauleon R.P."/>
            <person name="Moore J."/>
            <person name="Morris R."/>
            <person name="Ostergaard L."/>
            <person name="Wang B."/>
            <person name="Wells R."/>
        </authorList>
    </citation>
    <scope>NUCLEOTIDE SEQUENCE [LARGE SCALE GENOMIC DNA]</scope>
    <source>
        <strain evidence="1">R-o-18</strain>
        <tissue evidence="1">Leaf</tissue>
    </source>
</reference>
<accession>A0ABQ7LQE6</accession>
<feature type="non-terminal residue" evidence="1">
    <location>
        <position position="1"/>
    </location>
</feature>
<sequence>EKDKTSSSRAQHLSAGLTALISHISSGVKRRNLSGSGILDKPNSLVDRTPFSSHQLPLELFRKRIPA</sequence>
<comment type="caution">
    <text evidence="1">The sequence shown here is derived from an EMBL/GenBank/DDBJ whole genome shotgun (WGS) entry which is preliminary data.</text>
</comment>
<gene>
    <name evidence="1" type="primary">A08g505130.1_BraROA</name>
    <name evidence="1" type="ORF">IGI04_030318</name>
</gene>
<evidence type="ECO:0000313" key="1">
    <source>
        <dbReference type="EMBL" id="KAG5388777.1"/>
    </source>
</evidence>
<protein>
    <submittedName>
        <fullName evidence="1">Uncharacterized protein</fullName>
    </submittedName>
</protein>
<name>A0ABQ7LQE6_BRACM</name>
<dbReference type="EMBL" id="JADBGQ010000007">
    <property type="protein sequence ID" value="KAG5388777.1"/>
    <property type="molecule type" value="Genomic_DNA"/>
</dbReference>
<organism evidence="1 2">
    <name type="scientific">Brassica rapa subsp. trilocularis</name>
    <dbReference type="NCBI Taxonomy" id="1813537"/>
    <lineage>
        <taxon>Eukaryota</taxon>
        <taxon>Viridiplantae</taxon>
        <taxon>Streptophyta</taxon>
        <taxon>Embryophyta</taxon>
        <taxon>Tracheophyta</taxon>
        <taxon>Spermatophyta</taxon>
        <taxon>Magnoliopsida</taxon>
        <taxon>eudicotyledons</taxon>
        <taxon>Gunneridae</taxon>
        <taxon>Pentapetalae</taxon>
        <taxon>rosids</taxon>
        <taxon>malvids</taxon>
        <taxon>Brassicales</taxon>
        <taxon>Brassicaceae</taxon>
        <taxon>Brassiceae</taxon>
        <taxon>Brassica</taxon>
    </lineage>
</organism>